<dbReference type="GO" id="GO:0005576">
    <property type="term" value="C:extracellular region"/>
    <property type="evidence" value="ECO:0007669"/>
    <property type="project" value="UniProtKB-SubCell"/>
</dbReference>
<dbReference type="Pfam" id="PF03443">
    <property type="entry name" value="AA9"/>
    <property type="match status" value="1"/>
</dbReference>
<dbReference type="CDD" id="cd21175">
    <property type="entry name" value="LPMO_AA9"/>
    <property type="match status" value="1"/>
</dbReference>
<accession>A0A2S6BY20</accession>
<name>A0A2S6BY20_9PEZI</name>
<comment type="catalytic activity">
    <reaction evidence="5">
        <text>[(1-&gt;4)-beta-D-glucosyl]n+m + reduced acceptor + O2 = 4-dehydro-beta-D-glucosyl-[(1-&gt;4)-beta-D-glucosyl]n-1 + [(1-&gt;4)-beta-D-glucosyl]m + acceptor + H2O.</text>
        <dbReference type="EC" id="1.14.99.56"/>
    </reaction>
</comment>
<dbReference type="Gene3D" id="2.70.50.70">
    <property type="match status" value="1"/>
</dbReference>
<evidence type="ECO:0000256" key="1">
    <source>
        <dbReference type="ARBA" id="ARBA00001973"/>
    </source>
</evidence>
<protein>
    <recommendedName>
        <fullName evidence="5">AA9 family lytic polysaccharide monooxygenase</fullName>
        <ecNumber evidence="5">1.14.99.56</ecNumber>
    </recommendedName>
    <alternativeName>
        <fullName evidence="5">Endo-beta-1,4-glucanase</fullName>
    </alternativeName>
    <alternativeName>
        <fullName evidence="5">Glycosyl hydrolase 61 family protein</fullName>
    </alternativeName>
</protein>
<gene>
    <name evidence="9" type="ORF">CBER1_09790</name>
</gene>
<dbReference type="AlphaFoldDB" id="A0A2S6BY20"/>
<keyword evidence="5" id="KW-0136">Cellulose degradation</keyword>
<keyword evidence="7" id="KW-0732">Signal</keyword>
<comment type="function">
    <text evidence="5">Lytic polysaccharide monooxygenase (LMPO) that depolymerizes crystalline and amorphous polysaccharides via the oxidation of scissile alpha- or beta-(1-4)-glycosidic bonds, yielding C1 and/or C4 oxidation products. Catalysis by LPMOs requires the reduction of the active-site copper from Cu(II) to Cu(I) by a reducing agent and H(2)O(2) or O(2) as a cosubstrate.</text>
</comment>
<dbReference type="GO" id="GO:0030248">
    <property type="term" value="F:cellulose binding"/>
    <property type="evidence" value="ECO:0007669"/>
    <property type="project" value="UniProtKB-UniRule"/>
</dbReference>
<feature type="compositionally biased region" description="Low complexity" evidence="6">
    <location>
        <begin position="243"/>
        <end position="260"/>
    </location>
</feature>
<feature type="region of interest" description="Disordered" evidence="6">
    <location>
        <begin position="236"/>
        <end position="391"/>
    </location>
</feature>
<dbReference type="InterPro" id="IPR049892">
    <property type="entry name" value="AA9"/>
</dbReference>
<feature type="compositionally biased region" description="Polar residues" evidence="6">
    <location>
        <begin position="310"/>
        <end position="350"/>
    </location>
</feature>
<evidence type="ECO:0000313" key="9">
    <source>
        <dbReference type="EMBL" id="PPJ52385.1"/>
    </source>
</evidence>
<evidence type="ECO:0000313" key="10">
    <source>
        <dbReference type="Proteomes" id="UP000237631"/>
    </source>
</evidence>
<evidence type="ECO:0000256" key="3">
    <source>
        <dbReference type="ARBA" id="ARBA00022525"/>
    </source>
</evidence>
<comment type="cofactor">
    <cofactor evidence="1">
        <name>Cu(2+)</name>
        <dbReference type="ChEBI" id="CHEBI:29036"/>
    </cofactor>
</comment>
<dbReference type="GO" id="GO:0030245">
    <property type="term" value="P:cellulose catabolic process"/>
    <property type="evidence" value="ECO:0007669"/>
    <property type="project" value="UniProtKB-UniRule"/>
</dbReference>
<comment type="subcellular location">
    <subcellularLocation>
        <location evidence="2 5">Secreted</location>
    </subcellularLocation>
</comment>
<feature type="signal peptide" evidence="7">
    <location>
        <begin position="1"/>
        <end position="20"/>
    </location>
</feature>
<proteinExistence type="predicted"/>
<feature type="compositionally biased region" description="Polar residues" evidence="6">
    <location>
        <begin position="265"/>
        <end position="283"/>
    </location>
</feature>
<organism evidence="9 10">
    <name type="scientific">Cercospora berteroae</name>
    <dbReference type="NCBI Taxonomy" id="357750"/>
    <lineage>
        <taxon>Eukaryota</taxon>
        <taxon>Fungi</taxon>
        <taxon>Dikarya</taxon>
        <taxon>Ascomycota</taxon>
        <taxon>Pezizomycotina</taxon>
        <taxon>Dothideomycetes</taxon>
        <taxon>Dothideomycetidae</taxon>
        <taxon>Mycosphaerellales</taxon>
        <taxon>Mycosphaerellaceae</taxon>
        <taxon>Cercospora</taxon>
    </lineage>
</organism>
<keyword evidence="5" id="KW-0119">Carbohydrate metabolism</keyword>
<keyword evidence="10" id="KW-1185">Reference proteome</keyword>
<reference evidence="10" key="1">
    <citation type="journal article" date="2017" name="bioRxiv">
        <title>Conservation of a gene cluster reveals novel cercosporin biosynthetic mechanisms and extends production to the genus Colletotrichum.</title>
        <authorList>
            <person name="de Jonge R."/>
            <person name="Ebert M.K."/>
            <person name="Huitt-Roehl C.R."/>
            <person name="Pal P."/>
            <person name="Suttle J.C."/>
            <person name="Spanner R.E."/>
            <person name="Neubauer J.D."/>
            <person name="Jurick W.M.II."/>
            <person name="Stott K.A."/>
            <person name="Secor G.A."/>
            <person name="Thomma B.P.H.J."/>
            <person name="Van de Peer Y."/>
            <person name="Townsend C.A."/>
            <person name="Bolton M.D."/>
        </authorList>
    </citation>
    <scope>NUCLEOTIDE SEQUENCE [LARGE SCALE GENOMIC DNA]</scope>
    <source>
        <strain evidence="10">CBS538.71</strain>
    </source>
</reference>
<dbReference type="EC" id="1.14.99.56" evidence="5"/>
<keyword evidence="5" id="KW-0624">Polysaccharide degradation</keyword>
<comment type="domain">
    <text evidence="5">Has a modular structure: an endo-beta-1,4-glucanase catalytic module at the N-terminus, a linker rich in serines and threonines, and a C-terminal carbohydrate-binding module (CBM).</text>
</comment>
<feature type="compositionally biased region" description="Low complexity" evidence="6">
    <location>
        <begin position="284"/>
        <end position="299"/>
    </location>
</feature>
<comment type="caution">
    <text evidence="9">The sequence shown here is derived from an EMBL/GenBank/DDBJ whole genome shotgun (WGS) entry which is preliminary data.</text>
</comment>
<sequence>MHSIAAALTLVAAALPMSNAHYTFSKLSVNDQDIGNDWQYIRQHTKRYMPNKIPDILNDDFRCQPGSFANAAKTDVYEVKPGDRVQFKQAFGGTGMTHPGSTQVYFSKAPNNDVKSYQGDGDWVKADMSLLCSSPENGAIWDEAWCSWAQNGPKFTIPDTLEAGEYLVRAEHIAMHGAHDNGVEFYFACGQLRITGTTATDGPGETVQIPGVYQPDDPAVHFSIWNNAIREYTPTPGPAVIPGGHVTGSTTGSTTETVRVGSGGASSNPTSARPSNGSTNVGASSSPSPSGSQGPSSSGYPTFYTGGEGSNQTSISTDQAPSSGTTTFLPSTAPSSAPYEQNPSQASNGIDSELSDDQSQNERGYSQGIRWSPSGYSGSGATRANARVNTE</sequence>
<feature type="domain" description="Auxiliary Activity family 9 catalytic" evidence="8">
    <location>
        <begin position="21"/>
        <end position="228"/>
    </location>
</feature>
<dbReference type="EMBL" id="PNEN01001701">
    <property type="protein sequence ID" value="PPJ52385.1"/>
    <property type="molecule type" value="Genomic_DNA"/>
</dbReference>
<dbReference type="PANTHER" id="PTHR33353">
    <property type="entry name" value="PUTATIVE (AFU_ORTHOLOGUE AFUA_1G12560)-RELATED"/>
    <property type="match status" value="1"/>
</dbReference>
<keyword evidence="3 5" id="KW-0964">Secreted</keyword>
<evidence type="ECO:0000256" key="2">
    <source>
        <dbReference type="ARBA" id="ARBA00004613"/>
    </source>
</evidence>
<evidence type="ECO:0000256" key="5">
    <source>
        <dbReference type="RuleBase" id="RU368122"/>
    </source>
</evidence>
<evidence type="ECO:0000256" key="6">
    <source>
        <dbReference type="SAM" id="MobiDB-lite"/>
    </source>
</evidence>
<evidence type="ECO:0000259" key="8">
    <source>
        <dbReference type="Pfam" id="PF03443"/>
    </source>
</evidence>
<feature type="chain" id="PRO_5015728332" description="AA9 family lytic polysaccharide monooxygenase" evidence="7">
    <location>
        <begin position="21"/>
        <end position="391"/>
    </location>
</feature>
<dbReference type="STRING" id="357750.A0A2S6BY20"/>
<feature type="compositionally biased region" description="Polar residues" evidence="6">
    <location>
        <begin position="374"/>
        <end position="391"/>
    </location>
</feature>
<evidence type="ECO:0000256" key="7">
    <source>
        <dbReference type="SAM" id="SignalP"/>
    </source>
</evidence>
<evidence type="ECO:0000256" key="4">
    <source>
        <dbReference type="ARBA" id="ARBA00023157"/>
    </source>
</evidence>
<dbReference type="Proteomes" id="UP000237631">
    <property type="component" value="Unassembled WGS sequence"/>
</dbReference>
<dbReference type="InterPro" id="IPR005103">
    <property type="entry name" value="AA9_LPMO"/>
</dbReference>
<keyword evidence="4 5" id="KW-1015">Disulfide bond</keyword>
<dbReference type="GO" id="GO:0008810">
    <property type="term" value="F:cellulase activity"/>
    <property type="evidence" value="ECO:0007669"/>
    <property type="project" value="UniProtKB-UniRule"/>
</dbReference>
<dbReference type="PANTHER" id="PTHR33353:SF2">
    <property type="entry name" value="ENDO-BETA-1,4-GLUCANASE D"/>
    <property type="match status" value="1"/>
</dbReference>
<dbReference type="OrthoDB" id="3496539at2759"/>